<dbReference type="AlphaFoldDB" id="A0A1F5K3H6"/>
<sequence length="80" mass="9235">MIRTQIYLPKELYQNLNLTAKKESKTRAQVIREALIEGLRKKRGNAAEALLELASLGKKFKLKGPKDLSQNIDKYLYENE</sequence>
<evidence type="ECO:0000313" key="3">
    <source>
        <dbReference type="Proteomes" id="UP000176405"/>
    </source>
</evidence>
<evidence type="ECO:0000313" key="2">
    <source>
        <dbReference type="EMBL" id="OGE35419.1"/>
    </source>
</evidence>
<feature type="domain" description="Ribbon-helix-helix protein CopG" evidence="1">
    <location>
        <begin position="3"/>
        <end position="41"/>
    </location>
</feature>
<dbReference type="InterPro" id="IPR002145">
    <property type="entry name" value="CopG"/>
</dbReference>
<proteinExistence type="predicted"/>
<dbReference type="Proteomes" id="UP000176405">
    <property type="component" value="Unassembled WGS sequence"/>
</dbReference>
<accession>A0A1F5K3H6</accession>
<dbReference type="Pfam" id="PF01402">
    <property type="entry name" value="RHH_1"/>
    <property type="match status" value="1"/>
</dbReference>
<dbReference type="InterPro" id="IPR013321">
    <property type="entry name" value="Arc_rbn_hlx_hlx"/>
</dbReference>
<protein>
    <recommendedName>
        <fullName evidence="1">Ribbon-helix-helix protein CopG domain-containing protein</fullName>
    </recommendedName>
</protein>
<dbReference type="EMBL" id="MFDH01000023">
    <property type="protein sequence ID" value="OGE35419.1"/>
    <property type="molecule type" value="Genomic_DNA"/>
</dbReference>
<dbReference type="STRING" id="1797780.A3E45_00105"/>
<dbReference type="GO" id="GO:0006355">
    <property type="term" value="P:regulation of DNA-templated transcription"/>
    <property type="evidence" value="ECO:0007669"/>
    <property type="project" value="InterPro"/>
</dbReference>
<reference evidence="2 3" key="1">
    <citation type="journal article" date="2016" name="Nat. Commun.">
        <title>Thousands of microbial genomes shed light on interconnected biogeochemical processes in an aquifer system.</title>
        <authorList>
            <person name="Anantharaman K."/>
            <person name="Brown C.T."/>
            <person name="Hug L.A."/>
            <person name="Sharon I."/>
            <person name="Castelle C.J."/>
            <person name="Probst A.J."/>
            <person name="Thomas B.C."/>
            <person name="Singh A."/>
            <person name="Wilkins M.J."/>
            <person name="Karaoz U."/>
            <person name="Brodie E.L."/>
            <person name="Williams K.H."/>
            <person name="Hubbard S.S."/>
            <person name="Banfield J.F."/>
        </authorList>
    </citation>
    <scope>NUCLEOTIDE SEQUENCE [LARGE SCALE GENOMIC DNA]</scope>
</reference>
<gene>
    <name evidence="2" type="ORF">A3E45_00105</name>
</gene>
<evidence type="ECO:0000259" key="1">
    <source>
        <dbReference type="Pfam" id="PF01402"/>
    </source>
</evidence>
<organism evidence="2 3">
    <name type="scientific">Candidatus Daviesbacteria bacterium RIFCSPHIGHO2_12_FULL_43_11</name>
    <dbReference type="NCBI Taxonomy" id="1797780"/>
    <lineage>
        <taxon>Bacteria</taxon>
        <taxon>Candidatus Daviesiibacteriota</taxon>
    </lineage>
</organism>
<dbReference type="Gene3D" id="1.10.1220.10">
    <property type="entry name" value="Met repressor-like"/>
    <property type="match status" value="1"/>
</dbReference>
<comment type="caution">
    <text evidence="2">The sequence shown here is derived from an EMBL/GenBank/DDBJ whole genome shotgun (WGS) entry which is preliminary data.</text>
</comment>
<name>A0A1F5K3H6_9BACT</name>